<dbReference type="NCBIfam" id="TIGR00016">
    <property type="entry name" value="ackA"/>
    <property type="match status" value="1"/>
</dbReference>
<dbReference type="PROSITE" id="PS01075">
    <property type="entry name" value="ACETATE_KINASE_1"/>
    <property type="match status" value="1"/>
</dbReference>
<feature type="site" description="Transition state stabilizer" evidence="6">
    <location>
        <position position="179"/>
    </location>
</feature>
<keyword evidence="6" id="KW-0460">Magnesium</keyword>
<dbReference type="UniPathway" id="UPA00340">
    <property type="reaction ID" value="UER00458"/>
</dbReference>
<dbReference type="RefSeq" id="WP_124974358.1">
    <property type="nucleotide sequence ID" value="NZ_BFFP01000001.1"/>
</dbReference>
<dbReference type="InterPro" id="IPR000890">
    <property type="entry name" value="Aliphatic_acid_kin_short-chain"/>
</dbReference>
<feature type="active site" description="Proton donor/acceptor" evidence="6">
    <location>
        <position position="147"/>
    </location>
</feature>
<dbReference type="Pfam" id="PF00871">
    <property type="entry name" value="Acetate_kinase"/>
    <property type="match status" value="1"/>
</dbReference>
<accession>A0A401IQ47</accession>
<dbReference type="HAMAP" id="MF_00020">
    <property type="entry name" value="Acetate_kinase"/>
    <property type="match status" value="1"/>
</dbReference>
<evidence type="ECO:0000256" key="4">
    <source>
        <dbReference type="ARBA" id="ARBA00022777"/>
    </source>
</evidence>
<dbReference type="GO" id="GO:0005524">
    <property type="term" value="F:ATP binding"/>
    <property type="evidence" value="ECO:0007669"/>
    <property type="project" value="UniProtKB-KW"/>
</dbReference>
<comment type="function">
    <text evidence="6">Catalyzes the formation of acetyl phosphate from acetate and ATP. Can also catalyze the reverse reaction.</text>
</comment>
<dbReference type="InterPro" id="IPR043129">
    <property type="entry name" value="ATPase_NBD"/>
</dbReference>
<protein>
    <recommendedName>
        <fullName evidence="6">Acetate kinase</fullName>
        <ecNumber evidence="6">2.7.2.1</ecNumber>
    </recommendedName>
    <alternativeName>
        <fullName evidence="6">Acetokinase</fullName>
    </alternativeName>
</protein>
<dbReference type="Proteomes" id="UP000286848">
    <property type="component" value="Unassembled WGS sequence"/>
</dbReference>
<evidence type="ECO:0000256" key="7">
    <source>
        <dbReference type="RuleBase" id="RU003835"/>
    </source>
</evidence>
<feature type="binding site" evidence="6">
    <location>
        <position position="383"/>
    </location>
    <ligand>
        <name>Mg(2+)</name>
        <dbReference type="ChEBI" id="CHEBI:18420"/>
    </ligand>
</feature>
<evidence type="ECO:0000256" key="5">
    <source>
        <dbReference type="ARBA" id="ARBA00022840"/>
    </source>
</evidence>
<dbReference type="GO" id="GO:0000287">
    <property type="term" value="F:magnesium ion binding"/>
    <property type="evidence" value="ECO:0007669"/>
    <property type="project" value="UniProtKB-UniRule"/>
</dbReference>
<feature type="binding site" evidence="6">
    <location>
        <begin position="283"/>
        <end position="285"/>
    </location>
    <ligand>
        <name>ATP</name>
        <dbReference type="ChEBI" id="CHEBI:30616"/>
    </ligand>
</feature>
<dbReference type="GO" id="GO:0008776">
    <property type="term" value="F:acetate kinase activity"/>
    <property type="evidence" value="ECO:0007669"/>
    <property type="project" value="UniProtKB-UniRule"/>
</dbReference>
<comment type="pathway">
    <text evidence="6">Metabolic intermediate biosynthesis; acetyl-CoA biosynthesis; acetyl-CoA from acetate: step 1/2.</text>
</comment>
<evidence type="ECO:0000313" key="8">
    <source>
        <dbReference type="EMBL" id="GBG93652.1"/>
    </source>
</evidence>
<feature type="binding site" evidence="6">
    <location>
        <position position="8"/>
    </location>
    <ligand>
        <name>Mg(2+)</name>
        <dbReference type="ChEBI" id="CHEBI:18420"/>
    </ligand>
</feature>
<evidence type="ECO:0000313" key="9">
    <source>
        <dbReference type="Proteomes" id="UP000286848"/>
    </source>
</evidence>
<name>A0A401IQ47_9LACO</name>
<reference evidence="8 9" key="1">
    <citation type="journal article" date="2019" name="Int. J. Syst. Evol. Microbiol.">
        <title>Lactobacillus salitolerans sp. nov., a novel lactic acid bacterium isolated from spent mushroom substrates.</title>
        <authorList>
            <person name="Tohno M."/>
            <person name="Tanizawa Y."/>
            <person name="Kojima Y."/>
            <person name="Sakamoto M."/>
            <person name="Nakamura Y."/>
            <person name="Ohkuma M."/>
            <person name="Kobayashi H."/>
        </authorList>
    </citation>
    <scope>NUCLEOTIDE SEQUENCE [LARGE SCALE GENOMIC DNA]</scope>
    <source>
        <strain evidence="8 9">YK43</strain>
    </source>
</reference>
<keyword evidence="9" id="KW-1185">Reference proteome</keyword>
<evidence type="ECO:0000256" key="3">
    <source>
        <dbReference type="ARBA" id="ARBA00022741"/>
    </source>
</evidence>
<comment type="subcellular location">
    <subcellularLocation>
        <location evidence="6">Cytoplasm</location>
    </subcellularLocation>
</comment>
<keyword evidence="4 6" id="KW-0418">Kinase</keyword>
<keyword evidence="2 6" id="KW-0808">Transferase</keyword>
<comment type="catalytic activity">
    <reaction evidence="6">
        <text>acetate + ATP = acetyl phosphate + ADP</text>
        <dbReference type="Rhea" id="RHEA:11352"/>
        <dbReference type="ChEBI" id="CHEBI:22191"/>
        <dbReference type="ChEBI" id="CHEBI:30089"/>
        <dbReference type="ChEBI" id="CHEBI:30616"/>
        <dbReference type="ChEBI" id="CHEBI:456216"/>
        <dbReference type="EC" id="2.7.2.1"/>
    </reaction>
</comment>
<keyword evidence="5 6" id="KW-0067">ATP-binding</keyword>
<dbReference type="Gene3D" id="3.30.420.40">
    <property type="match status" value="2"/>
</dbReference>
<dbReference type="PROSITE" id="PS01076">
    <property type="entry name" value="ACETATE_KINASE_2"/>
    <property type="match status" value="1"/>
</dbReference>
<sequence>MEKLLVINSGSSSLKFKLLVMPEEKELADGLVDRIGINGSQINIKYGDGQKFVSDEEIKDHQVAVDRLTFLLKDLHIVEDLNEITGVGHRVVAGGEYFKHSVVVDDEVIKHIDEISDMAPLHNPANLMGIKAFKEILPNAFAVASFDTAFHQTVPAVNYLYSTPYEWYEKYSVRRYGAHGISHHYVSQQAAETLGKPVEDLKLITCHLGAGSSICAVKDGKSFDISMGFTPLTGVTMATRSGDVDAALLGYMMDKLNITSMDEMLDILNHKSGLLGVSGISSDMRDLLEAEKEGNERASLTIDIFVKNVIKYIGEYIAEMGGVDGIVFTAGIGENSMPVRKRILERLAYLGVTFDEEKNAANYEGVISQPDSKVAVLRLSTNEELMIARDIMKLKAEAENK</sequence>
<evidence type="ECO:0000256" key="2">
    <source>
        <dbReference type="ARBA" id="ARBA00022679"/>
    </source>
</evidence>
<dbReference type="CDD" id="cd24010">
    <property type="entry name" value="ASKHA_NBD_AcK_PK"/>
    <property type="match status" value="1"/>
</dbReference>
<feature type="binding site" evidence="6">
    <location>
        <position position="15"/>
    </location>
    <ligand>
        <name>ATP</name>
        <dbReference type="ChEBI" id="CHEBI:30616"/>
    </ligand>
</feature>
<dbReference type="PANTHER" id="PTHR21060">
    <property type="entry name" value="ACETATE KINASE"/>
    <property type="match status" value="1"/>
</dbReference>
<dbReference type="OrthoDB" id="9802453at2"/>
<dbReference type="SUPFAM" id="SSF53067">
    <property type="entry name" value="Actin-like ATPase domain"/>
    <property type="match status" value="2"/>
</dbReference>
<comment type="cofactor">
    <cofactor evidence="6">
        <name>Mg(2+)</name>
        <dbReference type="ChEBI" id="CHEBI:18420"/>
    </cofactor>
    <cofactor evidence="6">
        <name>Mn(2+)</name>
        <dbReference type="ChEBI" id="CHEBI:29035"/>
    </cofactor>
    <text evidence="6">Mg(2+). Can also accept Mn(2+).</text>
</comment>
<feature type="binding site" evidence="6">
    <location>
        <begin position="331"/>
        <end position="335"/>
    </location>
    <ligand>
        <name>ATP</name>
        <dbReference type="ChEBI" id="CHEBI:30616"/>
    </ligand>
</feature>
<keyword evidence="3 6" id="KW-0547">Nucleotide-binding</keyword>
<dbReference type="AlphaFoldDB" id="A0A401IQ47"/>
<dbReference type="EC" id="2.7.2.1" evidence="6"/>
<organism evidence="8 9">
    <name type="scientific">Ligilactobacillus salitolerans</name>
    <dbReference type="NCBI Taxonomy" id="1808352"/>
    <lineage>
        <taxon>Bacteria</taxon>
        <taxon>Bacillati</taxon>
        <taxon>Bacillota</taxon>
        <taxon>Bacilli</taxon>
        <taxon>Lactobacillales</taxon>
        <taxon>Lactobacillaceae</taxon>
        <taxon>Ligilactobacillus</taxon>
    </lineage>
</organism>
<feature type="binding site" evidence="6">
    <location>
        <begin position="207"/>
        <end position="211"/>
    </location>
    <ligand>
        <name>ATP</name>
        <dbReference type="ChEBI" id="CHEBI:30616"/>
    </ligand>
</feature>
<keyword evidence="6" id="KW-0479">Metal-binding</keyword>
<feature type="binding site" evidence="6">
    <location>
        <position position="90"/>
    </location>
    <ligand>
        <name>substrate</name>
    </ligand>
</feature>
<dbReference type="PIRSF" id="PIRSF000722">
    <property type="entry name" value="Acetate_prop_kin"/>
    <property type="match status" value="1"/>
</dbReference>
<dbReference type="GO" id="GO:0005737">
    <property type="term" value="C:cytoplasm"/>
    <property type="evidence" value="ECO:0007669"/>
    <property type="project" value="UniProtKB-SubCell"/>
</dbReference>
<evidence type="ECO:0000256" key="6">
    <source>
        <dbReference type="HAMAP-Rule" id="MF_00020"/>
    </source>
</evidence>
<evidence type="ECO:0000256" key="1">
    <source>
        <dbReference type="ARBA" id="ARBA00008748"/>
    </source>
</evidence>
<dbReference type="EMBL" id="BFFP01000001">
    <property type="protein sequence ID" value="GBG93652.1"/>
    <property type="molecule type" value="Genomic_DNA"/>
</dbReference>
<dbReference type="PRINTS" id="PR00471">
    <property type="entry name" value="ACETATEKNASE"/>
</dbReference>
<feature type="site" description="Transition state stabilizer" evidence="6">
    <location>
        <position position="240"/>
    </location>
</feature>
<dbReference type="InterPro" id="IPR004372">
    <property type="entry name" value="Ac/propionate_kinase"/>
</dbReference>
<gene>
    <name evidence="6 8" type="primary">ackA</name>
    <name evidence="8" type="ORF">LFYK43_01110</name>
</gene>
<dbReference type="PANTHER" id="PTHR21060:SF15">
    <property type="entry name" value="ACETATE KINASE-RELATED"/>
    <property type="match status" value="1"/>
</dbReference>
<keyword evidence="6" id="KW-0963">Cytoplasm</keyword>
<dbReference type="InterPro" id="IPR023865">
    <property type="entry name" value="Aliphatic_acid_kinase_CS"/>
</dbReference>
<proteinExistence type="inferred from homology"/>
<comment type="similarity">
    <text evidence="1 6 7">Belongs to the acetokinase family.</text>
</comment>
<comment type="caution">
    <text evidence="8">The sequence shown here is derived from an EMBL/GenBank/DDBJ whole genome shotgun (WGS) entry which is preliminary data.</text>
</comment>
<dbReference type="GO" id="GO:0006083">
    <property type="term" value="P:acetate metabolic process"/>
    <property type="evidence" value="ECO:0007669"/>
    <property type="project" value="TreeGrafter"/>
</dbReference>
<dbReference type="GO" id="GO:0006085">
    <property type="term" value="P:acetyl-CoA biosynthetic process"/>
    <property type="evidence" value="ECO:0007669"/>
    <property type="project" value="UniProtKB-UniRule"/>
</dbReference>
<comment type="subunit">
    <text evidence="6">Homodimer.</text>
</comment>